<reference evidence="1" key="2">
    <citation type="submission" date="2012-06" db="EMBL/GenBank/DDBJ databases">
        <authorList>
            <person name="Yu Y."/>
            <person name="Currie J."/>
            <person name="Lomeli R."/>
            <person name="Angelova A."/>
            <person name="Collura K."/>
            <person name="Wissotski M."/>
            <person name="Campos D."/>
            <person name="Kudrna D."/>
            <person name="Golser W."/>
            <person name="Ashely E."/>
            <person name="Descour A."/>
            <person name="Fernandes J."/>
            <person name="Soderlund C."/>
            <person name="Walbot V."/>
        </authorList>
    </citation>
    <scope>NUCLEOTIDE SEQUENCE</scope>
    <source>
        <strain evidence="1">B73</strain>
    </source>
</reference>
<dbReference type="EMBL" id="BT054727">
    <property type="protein sequence ID" value="ACL53334.1"/>
    <property type="molecule type" value="mRNA"/>
</dbReference>
<reference evidence="1" key="1">
    <citation type="journal article" date="2009" name="PLoS Genet.">
        <title>Sequencing, mapping, and analysis of 27,455 maize full-length cDNAs.</title>
        <authorList>
            <person name="Soderlund C."/>
            <person name="Descour A."/>
            <person name="Kudrna D."/>
            <person name="Bomhoff M."/>
            <person name="Boyd L."/>
            <person name="Currie J."/>
            <person name="Angelova A."/>
            <person name="Collura K."/>
            <person name="Wissotski M."/>
            <person name="Ashley E."/>
            <person name="Morrow D."/>
            <person name="Fernandes J."/>
            <person name="Walbot V."/>
            <person name="Yu Y."/>
        </authorList>
    </citation>
    <scope>NUCLEOTIDE SEQUENCE</scope>
    <source>
        <strain evidence="1">B73</strain>
    </source>
</reference>
<proteinExistence type="evidence at transcript level"/>
<organism evidence="1">
    <name type="scientific">Zea mays</name>
    <name type="common">Maize</name>
    <dbReference type="NCBI Taxonomy" id="4577"/>
    <lineage>
        <taxon>Eukaryota</taxon>
        <taxon>Viridiplantae</taxon>
        <taxon>Streptophyta</taxon>
        <taxon>Embryophyta</taxon>
        <taxon>Tracheophyta</taxon>
        <taxon>Spermatophyta</taxon>
        <taxon>Magnoliopsida</taxon>
        <taxon>Liliopsida</taxon>
        <taxon>Poales</taxon>
        <taxon>Poaceae</taxon>
        <taxon>PACMAD clade</taxon>
        <taxon>Panicoideae</taxon>
        <taxon>Andropogonodae</taxon>
        <taxon>Andropogoneae</taxon>
        <taxon>Tripsacinae</taxon>
        <taxon>Zea</taxon>
    </lineage>
</organism>
<dbReference type="AlphaFoldDB" id="B7ZZI5"/>
<evidence type="ECO:0000313" key="1">
    <source>
        <dbReference type="EMBL" id="ACL53334.1"/>
    </source>
</evidence>
<protein>
    <submittedName>
        <fullName evidence="1">Uncharacterized protein</fullName>
    </submittedName>
</protein>
<accession>B7ZZI5</accession>
<sequence>MTHLNIWLHWPRHAFSLWTSPTRLEFISQASFKISNLRSSSLLLESCAMPC</sequence>
<name>B7ZZI5_MAIZE</name>